<dbReference type="InterPro" id="IPR057191">
    <property type="entry name" value="DUF7869"/>
</dbReference>
<dbReference type="Pfam" id="PF25273">
    <property type="entry name" value="DUF7869"/>
    <property type="match status" value="1"/>
</dbReference>
<protein>
    <recommendedName>
        <fullName evidence="1">DUF7869 domain-containing protein</fullName>
    </recommendedName>
</protein>
<reference evidence="2 3" key="1">
    <citation type="submission" date="2024-02" db="EMBL/GenBank/DDBJ databases">
        <authorList>
            <person name="Chen Y."/>
            <person name="Shah S."/>
            <person name="Dougan E. K."/>
            <person name="Thang M."/>
            <person name="Chan C."/>
        </authorList>
    </citation>
    <scope>NUCLEOTIDE SEQUENCE [LARGE SCALE GENOMIC DNA]</scope>
</reference>
<dbReference type="PANTHER" id="PTHR33153:SF3">
    <property type="entry name" value="TRAFFICKING PROTEIN PARTICLE COMPLEX SUBUNIT 11 DOMAIN-CONTAINING PROTEIN"/>
    <property type="match status" value="1"/>
</dbReference>
<evidence type="ECO:0000259" key="1">
    <source>
        <dbReference type="Pfam" id="PF25273"/>
    </source>
</evidence>
<sequence>MPVACTVDALSSDSAEDFLPAAPKEPSRKRRRMKTLANAQLAQKDPSSSLRSLIGRECSCKRKICFQQFVADQDFQPLLEYRKHFFDLHKLDQDRSKRLTRMYNAAENGKESAPVDLRFIKKPMSLVGVSAASARADVISYLTNVYESIAESLPDVRDTLYDGVDPEEIPVFGSSQPVDVYSIELKRQADASAGKISKPRKKKKSVEMNMERTHGEAAKEVKWLPSGFMKEYYVQYCRVSGLARPASFPTFWRVWLSEFACLQFRGESQHSQCTTCIRHRTMIRGLGAHLKARTAQIDHFHDHLKAQYMDRALYWERRAMSRLRGSAVCDNADGMDQMKFAVPRTPLTKTKEFSNFQKVKLHVACAICHGRFVLFTVGLPNTKKDGNFSCEMLSHVLTLLERQGQCLANTQLYLQHDNTCREFKNNIGLRWCCSQVFGHNLDRVCCSFLRSGHTHEDVDQVFSQLSKSLLKCRGLQTPEDIQQAIASFLSQAKMPYEGERHCVFLNEPRDWTPGSF</sequence>
<evidence type="ECO:0000313" key="2">
    <source>
        <dbReference type="EMBL" id="CAK9075369.1"/>
    </source>
</evidence>
<comment type="caution">
    <text evidence="2">The sequence shown here is derived from an EMBL/GenBank/DDBJ whole genome shotgun (WGS) entry which is preliminary data.</text>
</comment>
<accession>A0ABP0PKB3</accession>
<dbReference type="EMBL" id="CAXAMN010023131">
    <property type="protein sequence ID" value="CAK9075369.1"/>
    <property type="molecule type" value="Genomic_DNA"/>
</dbReference>
<name>A0ABP0PKB3_9DINO</name>
<proteinExistence type="predicted"/>
<evidence type="ECO:0000313" key="3">
    <source>
        <dbReference type="Proteomes" id="UP001642484"/>
    </source>
</evidence>
<dbReference type="PANTHER" id="PTHR33153">
    <property type="entry name" value="MYND-TYPE DOMAIN-CONTAINING PROTEIN"/>
    <property type="match status" value="1"/>
</dbReference>
<gene>
    <name evidence="2" type="ORF">CCMP2556_LOCUS37103</name>
</gene>
<organism evidence="2 3">
    <name type="scientific">Durusdinium trenchii</name>
    <dbReference type="NCBI Taxonomy" id="1381693"/>
    <lineage>
        <taxon>Eukaryota</taxon>
        <taxon>Sar</taxon>
        <taxon>Alveolata</taxon>
        <taxon>Dinophyceae</taxon>
        <taxon>Suessiales</taxon>
        <taxon>Symbiodiniaceae</taxon>
        <taxon>Durusdinium</taxon>
    </lineage>
</organism>
<keyword evidence="3" id="KW-1185">Reference proteome</keyword>
<dbReference type="Proteomes" id="UP001642484">
    <property type="component" value="Unassembled WGS sequence"/>
</dbReference>
<feature type="domain" description="DUF7869" evidence="1">
    <location>
        <begin position="352"/>
        <end position="489"/>
    </location>
</feature>